<dbReference type="OrthoDB" id="5297879at2"/>
<comment type="subcellular location">
    <subcellularLocation>
        <location evidence="1">Cytoplasm</location>
        <location evidence="1">Nucleoid</location>
    </subcellularLocation>
</comment>
<dbReference type="Proteomes" id="UP000214720">
    <property type="component" value="Unassembled WGS sequence"/>
</dbReference>
<feature type="region of interest" description="Disordered" evidence="5">
    <location>
        <begin position="126"/>
        <end position="180"/>
    </location>
</feature>
<feature type="domain" description="DNA-binding protein H-NS-like C-terminal" evidence="6">
    <location>
        <begin position="154"/>
        <end position="194"/>
    </location>
</feature>
<feature type="domain" description="DNA-binding protein H-NS-like C-terminal" evidence="6">
    <location>
        <begin position="75"/>
        <end position="115"/>
    </location>
</feature>
<feature type="region of interest" description="Disordered" evidence="5">
    <location>
        <begin position="214"/>
        <end position="259"/>
    </location>
</feature>
<dbReference type="GO" id="GO:0003677">
    <property type="term" value="F:DNA binding"/>
    <property type="evidence" value="ECO:0007669"/>
    <property type="project" value="UniProtKB-KW"/>
</dbReference>
<dbReference type="Pfam" id="PF00816">
    <property type="entry name" value="Histone_HNS"/>
    <property type="match status" value="3"/>
</dbReference>
<dbReference type="PANTHER" id="PTHR38097">
    <property type="match status" value="1"/>
</dbReference>
<dbReference type="AlphaFoldDB" id="A0A226WQM1"/>
<dbReference type="EMBL" id="MTHB01000247">
    <property type="protein sequence ID" value="OXC73472.1"/>
    <property type="molecule type" value="Genomic_DNA"/>
</dbReference>
<dbReference type="PANTHER" id="PTHR38097:SF2">
    <property type="entry name" value="DNA-BINDING PROTEIN STPA"/>
    <property type="match status" value="1"/>
</dbReference>
<evidence type="ECO:0000256" key="3">
    <source>
        <dbReference type="ARBA" id="ARBA00022490"/>
    </source>
</evidence>
<evidence type="ECO:0000256" key="2">
    <source>
        <dbReference type="ARBA" id="ARBA00010610"/>
    </source>
</evidence>
<dbReference type="Gene3D" id="4.10.430.30">
    <property type="match status" value="3"/>
</dbReference>
<dbReference type="InterPro" id="IPR027444">
    <property type="entry name" value="H-NS_C_dom"/>
</dbReference>
<keyword evidence="4" id="KW-0238">DNA-binding</keyword>
<comment type="caution">
    <text evidence="7">The sequence shown here is derived from an EMBL/GenBank/DDBJ whole genome shotgun (WGS) entry which is preliminary data.</text>
</comment>
<feature type="domain" description="DNA-binding protein H-NS-like C-terminal" evidence="6">
    <location>
        <begin position="237"/>
        <end position="281"/>
    </location>
</feature>
<evidence type="ECO:0000256" key="4">
    <source>
        <dbReference type="ARBA" id="ARBA00023125"/>
    </source>
</evidence>
<keyword evidence="3" id="KW-0963">Cytoplasm</keyword>
<gene>
    <name evidence="7" type="ORF">BSU04_36805</name>
</gene>
<evidence type="ECO:0000259" key="6">
    <source>
        <dbReference type="SMART" id="SM00528"/>
    </source>
</evidence>
<name>A0A226WQM1_CABSO</name>
<dbReference type="RefSeq" id="WP_089164854.1">
    <property type="nucleotide sequence ID" value="NZ_MTHB01000247.1"/>
</dbReference>
<evidence type="ECO:0000313" key="7">
    <source>
        <dbReference type="EMBL" id="OXC73472.1"/>
    </source>
</evidence>
<evidence type="ECO:0000256" key="1">
    <source>
        <dbReference type="ARBA" id="ARBA00004453"/>
    </source>
</evidence>
<dbReference type="SMART" id="SM00528">
    <property type="entry name" value="HNS"/>
    <property type="match status" value="3"/>
</dbReference>
<feature type="compositionally biased region" description="Low complexity" evidence="5">
    <location>
        <begin position="139"/>
        <end position="158"/>
    </location>
</feature>
<evidence type="ECO:0000313" key="8">
    <source>
        <dbReference type="Proteomes" id="UP000214720"/>
    </source>
</evidence>
<sequence>MRTLEQIQEKLAILQSQAEKLIAQKSQIALDSIRALMLEHGLTTEDIEAKAKDKREVAASKRAIVKTASASPTKDLRKGPFPVKYFDPKTGKSWTGRGRAPAWLATTRSKNKFLVDGAATPIETAGSADVATTPESSAKKPSSAAVKNSAVKKAAAKSTLPAKYLDPKTGKTWSGRGPAPAWLANARNKNRFLVEGAEPSNFGVPAKKTLKVAKTAKAPKSSDVTVATKKAAKKTAAAKKDQSTGSQPPKYLDPVTGKTWSGHGPAPAWLAAVEDRSVYLVNQDAA</sequence>
<comment type="similarity">
    <text evidence="2">Belongs to the histone-like protein H-NS family.</text>
</comment>
<evidence type="ECO:0000256" key="5">
    <source>
        <dbReference type="SAM" id="MobiDB-lite"/>
    </source>
</evidence>
<dbReference type="GO" id="GO:0009295">
    <property type="term" value="C:nucleoid"/>
    <property type="evidence" value="ECO:0007669"/>
    <property type="project" value="UniProtKB-SubCell"/>
</dbReference>
<reference evidence="8" key="1">
    <citation type="submission" date="2017-01" db="EMBL/GenBank/DDBJ databases">
        <title>Genome Analysis of Deinococcus marmoris KOPRI26562.</title>
        <authorList>
            <person name="Kim J.H."/>
            <person name="Oh H.-M."/>
        </authorList>
    </citation>
    <scope>NUCLEOTIDE SEQUENCE [LARGE SCALE GENOMIC DNA]</scope>
    <source>
        <strain evidence="8">PAMC 26633</strain>
    </source>
</reference>
<accession>A0A226WQM1</accession>
<protein>
    <submittedName>
        <fullName evidence="7">Histone protein</fullName>
    </submittedName>
</protein>
<proteinExistence type="inferred from homology"/>
<organism evidence="7 8">
    <name type="scientific">Caballeronia sordidicola</name>
    <name type="common">Burkholderia sordidicola</name>
    <dbReference type="NCBI Taxonomy" id="196367"/>
    <lineage>
        <taxon>Bacteria</taxon>
        <taxon>Pseudomonadati</taxon>
        <taxon>Pseudomonadota</taxon>
        <taxon>Betaproteobacteria</taxon>
        <taxon>Burkholderiales</taxon>
        <taxon>Burkholderiaceae</taxon>
        <taxon>Caballeronia</taxon>
    </lineage>
</organism>
<dbReference type="SUPFAM" id="SSF81273">
    <property type="entry name" value="H-NS histone-like proteins"/>
    <property type="match status" value="3"/>
</dbReference>